<sequence>MYKRFIWRNLLLYTKDRLGIFFSFLGMFISLFIYIFFLRSNLIGEFKDIANISKFIDTWMVAGLISIVAVTSPLNAFVQKLEDMATNRLDDFIVNDNLQANKIDKLYTLTSIIEGTLSTMVFSIVCFTYLLIKYQFNVFDIRIIEVLLFNSFLVIVSSLIFSFITDFLKTTSSFSSLSAIVGTLAGFFSGTYIIYGELPKFMQNFLNIWPGYQIAAITREKLISGINVKIPLGTLVSLGVSFEYSKSMLITGTTCLVFIILILIKDRLKSFGAFNKG</sequence>
<evidence type="ECO:0000313" key="2">
    <source>
        <dbReference type="EMBL" id="KRL66664.1"/>
    </source>
</evidence>
<reference evidence="2 3" key="1">
    <citation type="journal article" date="2015" name="Genome Announc.">
        <title>Expanding the biotechnology potential of lactobacilli through comparative genomics of 213 strains and associated genera.</title>
        <authorList>
            <person name="Sun Z."/>
            <person name="Harris H.M."/>
            <person name="McCann A."/>
            <person name="Guo C."/>
            <person name="Argimon S."/>
            <person name="Zhang W."/>
            <person name="Yang X."/>
            <person name="Jeffery I.B."/>
            <person name="Cooney J.C."/>
            <person name="Kagawa T.F."/>
            <person name="Liu W."/>
            <person name="Song Y."/>
            <person name="Salvetti E."/>
            <person name="Wrobel A."/>
            <person name="Rasinkangas P."/>
            <person name="Parkhill J."/>
            <person name="Rea M.C."/>
            <person name="O'Sullivan O."/>
            <person name="Ritari J."/>
            <person name="Douillard F.P."/>
            <person name="Paul Ross R."/>
            <person name="Yang R."/>
            <person name="Briner A.E."/>
            <person name="Felis G.E."/>
            <person name="de Vos W.M."/>
            <person name="Barrangou R."/>
            <person name="Klaenhammer T.R."/>
            <person name="Caufield P.W."/>
            <person name="Cui Y."/>
            <person name="Zhang H."/>
            <person name="O'Toole P.W."/>
        </authorList>
    </citation>
    <scope>NUCLEOTIDE SEQUENCE [LARGE SCALE GENOMIC DNA]</scope>
    <source>
        <strain evidence="2 3">DSM 14857</strain>
    </source>
</reference>
<dbReference type="STRING" id="1423815.FC27_GL000399"/>
<keyword evidence="1" id="KW-0812">Transmembrane</keyword>
<feature type="transmembrane region" description="Helical" evidence="1">
    <location>
        <begin position="176"/>
        <end position="195"/>
    </location>
</feature>
<dbReference type="EMBL" id="AZFA01000012">
    <property type="protein sequence ID" value="KRL66664.1"/>
    <property type="molecule type" value="Genomic_DNA"/>
</dbReference>
<protein>
    <submittedName>
        <fullName evidence="2">ABC transporter permease</fullName>
    </submittedName>
</protein>
<dbReference type="AlphaFoldDB" id="A0A0R1SL37"/>
<dbReference type="Proteomes" id="UP000051647">
    <property type="component" value="Unassembled WGS sequence"/>
</dbReference>
<keyword evidence="3" id="KW-1185">Reference proteome</keyword>
<keyword evidence="1" id="KW-0472">Membrane</keyword>
<comment type="caution">
    <text evidence="2">The sequence shown here is derived from an EMBL/GenBank/DDBJ whole genome shotgun (WGS) entry which is preliminary data.</text>
</comment>
<gene>
    <name evidence="2" type="ORF">FC27_GL000399</name>
</gene>
<dbReference type="RefSeq" id="WP_010624375.1">
    <property type="nucleotide sequence ID" value="NZ_AZFA01000012.1"/>
</dbReference>
<proteinExistence type="predicted"/>
<feature type="transmembrane region" description="Helical" evidence="1">
    <location>
        <begin position="248"/>
        <end position="264"/>
    </location>
</feature>
<dbReference type="PATRIC" id="fig|1423815.3.peg.406"/>
<feature type="transmembrane region" description="Helical" evidence="1">
    <location>
        <begin position="106"/>
        <end position="132"/>
    </location>
</feature>
<evidence type="ECO:0000313" key="3">
    <source>
        <dbReference type="Proteomes" id="UP000051647"/>
    </source>
</evidence>
<name>A0A0R1SL37_9LACO</name>
<organism evidence="2 3">
    <name type="scientific">Companilactobacillus versmoldensis DSM 14857 = KCTC 3814</name>
    <dbReference type="NCBI Taxonomy" id="1423815"/>
    <lineage>
        <taxon>Bacteria</taxon>
        <taxon>Bacillati</taxon>
        <taxon>Bacillota</taxon>
        <taxon>Bacilli</taxon>
        <taxon>Lactobacillales</taxon>
        <taxon>Lactobacillaceae</taxon>
        <taxon>Companilactobacillus</taxon>
    </lineage>
</organism>
<dbReference type="PANTHER" id="PTHR43229:SF2">
    <property type="entry name" value="NODULATION PROTEIN J"/>
    <property type="match status" value="1"/>
</dbReference>
<feature type="transmembrane region" description="Helical" evidence="1">
    <location>
        <begin position="144"/>
        <end position="164"/>
    </location>
</feature>
<keyword evidence="1" id="KW-1133">Transmembrane helix</keyword>
<evidence type="ECO:0000256" key="1">
    <source>
        <dbReference type="SAM" id="Phobius"/>
    </source>
</evidence>
<feature type="transmembrane region" description="Helical" evidence="1">
    <location>
        <begin position="59"/>
        <end position="78"/>
    </location>
</feature>
<feature type="transmembrane region" description="Helical" evidence="1">
    <location>
        <begin position="20"/>
        <end position="38"/>
    </location>
</feature>
<accession>A0A0R1SL37</accession>
<dbReference type="PANTHER" id="PTHR43229">
    <property type="entry name" value="NODULATION PROTEIN J"/>
    <property type="match status" value="1"/>
</dbReference>
<dbReference type="InterPro" id="IPR051784">
    <property type="entry name" value="Nod_factor_ABC_transporter"/>
</dbReference>